<reference evidence="3" key="1">
    <citation type="journal article" date="2012" name="Nat. Biotechnol.">
        <title>Reference genome sequence of the model plant Setaria.</title>
        <authorList>
            <person name="Bennetzen J.L."/>
            <person name="Schmutz J."/>
            <person name="Wang H."/>
            <person name="Percifield R."/>
            <person name="Hawkins J."/>
            <person name="Pontaroli A.C."/>
            <person name="Estep M."/>
            <person name="Feng L."/>
            <person name="Vaughn J.N."/>
            <person name="Grimwood J."/>
            <person name="Jenkins J."/>
            <person name="Barry K."/>
            <person name="Lindquist E."/>
            <person name="Hellsten U."/>
            <person name="Deshpande S."/>
            <person name="Wang X."/>
            <person name="Wu X."/>
            <person name="Mitros T."/>
            <person name="Triplett J."/>
            <person name="Yang X."/>
            <person name="Ye C.Y."/>
            <person name="Mauro-Herrera M."/>
            <person name="Wang L."/>
            <person name="Li P."/>
            <person name="Sharma M."/>
            <person name="Sharma R."/>
            <person name="Ronald P.C."/>
            <person name="Panaud O."/>
            <person name="Kellogg E.A."/>
            <person name="Brutnell T.P."/>
            <person name="Doust A.N."/>
            <person name="Tuskan G.A."/>
            <person name="Rokhsar D."/>
            <person name="Devos K.M."/>
        </authorList>
    </citation>
    <scope>NUCLEOTIDE SEQUENCE [LARGE SCALE GENOMIC DNA]</scope>
    <source>
        <strain evidence="3">cv. Yugu1</strain>
    </source>
</reference>
<dbReference type="HOGENOM" id="CLU_3243133_0_0_1"/>
<evidence type="ECO:0000256" key="1">
    <source>
        <dbReference type="SAM" id="MobiDB-lite"/>
    </source>
</evidence>
<dbReference type="InParanoid" id="K3YFB2"/>
<name>K3YFB2_SETIT</name>
<evidence type="ECO:0000313" key="2">
    <source>
        <dbReference type="EnsemblPlants" id="KQK97021"/>
    </source>
</evidence>
<dbReference type="Proteomes" id="UP000004995">
    <property type="component" value="Unassembled WGS sequence"/>
</dbReference>
<organism evidence="2 3">
    <name type="scientific">Setaria italica</name>
    <name type="common">Foxtail millet</name>
    <name type="synonym">Panicum italicum</name>
    <dbReference type="NCBI Taxonomy" id="4555"/>
    <lineage>
        <taxon>Eukaryota</taxon>
        <taxon>Viridiplantae</taxon>
        <taxon>Streptophyta</taxon>
        <taxon>Embryophyta</taxon>
        <taxon>Tracheophyta</taxon>
        <taxon>Spermatophyta</taxon>
        <taxon>Magnoliopsida</taxon>
        <taxon>Liliopsida</taxon>
        <taxon>Poales</taxon>
        <taxon>Poaceae</taxon>
        <taxon>PACMAD clade</taxon>
        <taxon>Panicoideae</taxon>
        <taxon>Panicodae</taxon>
        <taxon>Paniceae</taxon>
        <taxon>Cenchrinae</taxon>
        <taxon>Setaria</taxon>
    </lineage>
</organism>
<reference evidence="2" key="2">
    <citation type="submission" date="2018-08" db="UniProtKB">
        <authorList>
            <consortium name="EnsemblPlants"/>
        </authorList>
    </citation>
    <scope>IDENTIFICATION</scope>
    <source>
        <strain evidence="2">Yugu1</strain>
    </source>
</reference>
<protein>
    <submittedName>
        <fullName evidence="2">Uncharacterized protein</fullName>
    </submittedName>
</protein>
<proteinExistence type="predicted"/>
<accession>K3YFB2</accession>
<dbReference type="EMBL" id="AGNK02004315">
    <property type="status" value="NOT_ANNOTATED_CDS"/>
    <property type="molecule type" value="Genomic_DNA"/>
</dbReference>
<feature type="region of interest" description="Disordered" evidence="1">
    <location>
        <begin position="1"/>
        <end position="43"/>
    </location>
</feature>
<evidence type="ECO:0000313" key="3">
    <source>
        <dbReference type="Proteomes" id="UP000004995"/>
    </source>
</evidence>
<feature type="compositionally biased region" description="Polar residues" evidence="1">
    <location>
        <begin position="24"/>
        <end position="37"/>
    </location>
</feature>
<dbReference type="AlphaFoldDB" id="K3YFB2"/>
<feature type="compositionally biased region" description="Basic and acidic residues" evidence="1">
    <location>
        <begin position="1"/>
        <end position="22"/>
    </location>
</feature>
<dbReference type="EnsemblPlants" id="KQK97021">
    <property type="protein sequence ID" value="KQK97021"/>
    <property type="gene ID" value="SETIT_012930mg"/>
</dbReference>
<dbReference type="Gramene" id="KQK97021">
    <property type="protein sequence ID" value="KQK97021"/>
    <property type="gene ID" value="SETIT_012930mg"/>
</dbReference>
<sequence length="43" mass="4758">MIQATKHSENDKPGLPNNKHDQVPANNLARTCTSDQYLTGYEG</sequence>
<keyword evidence="3" id="KW-1185">Reference proteome</keyword>